<name>A0ABW1PB97_9PSEU</name>
<proteinExistence type="predicted"/>
<evidence type="ECO:0000313" key="2">
    <source>
        <dbReference type="EMBL" id="MFC6092659.1"/>
    </source>
</evidence>
<dbReference type="RefSeq" id="WP_380639088.1">
    <property type="nucleotide sequence ID" value="NZ_JBHSQO010000031.1"/>
</dbReference>
<reference evidence="3" key="1">
    <citation type="journal article" date="2019" name="Int. J. Syst. Evol. Microbiol.">
        <title>The Global Catalogue of Microorganisms (GCM) 10K type strain sequencing project: providing services to taxonomists for standard genome sequencing and annotation.</title>
        <authorList>
            <consortium name="The Broad Institute Genomics Platform"/>
            <consortium name="The Broad Institute Genome Sequencing Center for Infectious Disease"/>
            <person name="Wu L."/>
            <person name="Ma J."/>
        </authorList>
    </citation>
    <scope>NUCLEOTIDE SEQUENCE [LARGE SCALE GENOMIC DNA]</scope>
    <source>
        <strain evidence="3">CGMCC 4.7246</strain>
    </source>
</reference>
<dbReference type="EMBL" id="JBHSQO010000031">
    <property type="protein sequence ID" value="MFC6092659.1"/>
    <property type="molecule type" value="Genomic_DNA"/>
</dbReference>
<sequence>MIIRDEENQSGVVKFLLMSADETRAVPVEVPDGFADDFRDHLASAGFRLPRGAARSVLVEVVVAVAESPAAWTAVGGTVVAFLGRHRGKAHRFEVNGNPVSIEGYSARDAERLAAELHESGHEPGGEPDYDPHRESHRESRRQSHREPDRDPGEDGGMTLGSR</sequence>
<comment type="caution">
    <text evidence="2">The sequence shown here is derived from an EMBL/GenBank/DDBJ whole genome shotgun (WGS) entry which is preliminary data.</text>
</comment>
<feature type="compositionally biased region" description="Basic and acidic residues" evidence="1">
    <location>
        <begin position="116"/>
        <end position="153"/>
    </location>
</feature>
<feature type="region of interest" description="Disordered" evidence="1">
    <location>
        <begin position="116"/>
        <end position="163"/>
    </location>
</feature>
<dbReference type="Proteomes" id="UP001596220">
    <property type="component" value="Unassembled WGS sequence"/>
</dbReference>
<accession>A0ABW1PB97</accession>
<keyword evidence="3" id="KW-1185">Reference proteome</keyword>
<gene>
    <name evidence="2" type="ORF">ACFP3R_25570</name>
</gene>
<protein>
    <submittedName>
        <fullName evidence="2">Uncharacterized protein</fullName>
    </submittedName>
</protein>
<evidence type="ECO:0000313" key="3">
    <source>
        <dbReference type="Proteomes" id="UP001596220"/>
    </source>
</evidence>
<organism evidence="2 3">
    <name type="scientific">Saccharothrix lopnurensis</name>
    <dbReference type="NCBI Taxonomy" id="1670621"/>
    <lineage>
        <taxon>Bacteria</taxon>
        <taxon>Bacillati</taxon>
        <taxon>Actinomycetota</taxon>
        <taxon>Actinomycetes</taxon>
        <taxon>Pseudonocardiales</taxon>
        <taxon>Pseudonocardiaceae</taxon>
        <taxon>Saccharothrix</taxon>
    </lineage>
</organism>
<evidence type="ECO:0000256" key="1">
    <source>
        <dbReference type="SAM" id="MobiDB-lite"/>
    </source>
</evidence>